<dbReference type="InterPro" id="IPR001702">
    <property type="entry name" value="Porin_Gram-ve"/>
</dbReference>
<comment type="subunit">
    <text evidence="2">Homotrimer.</text>
</comment>
<dbReference type="GO" id="GO:0015288">
    <property type="term" value="F:porin activity"/>
    <property type="evidence" value="ECO:0007669"/>
    <property type="project" value="UniProtKB-KW"/>
</dbReference>
<evidence type="ECO:0000256" key="7">
    <source>
        <dbReference type="ARBA" id="ARBA00023065"/>
    </source>
</evidence>
<dbReference type="InterPro" id="IPR050298">
    <property type="entry name" value="Gram-neg_bact_OMP"/>
</dbReference>
<dbReference type="CDD" id="cd00342">
    <property type="entry name" value="gram_neg_porins"/>
    <property type="match status" value="1"/>
</dbReference>
<dbReference type="InterPro" id="IPR023614">
    <property type="entry name" value="Porin_dom_sf"/>
</dbReference>
<dbReference type="Gene3D" id="2.40.160.10">
    <property type="entry name" value="Porin"/>
    <property type="match status" value="1"/>
</dbReference>
<dbReference type="GO" id="GO:0009279">
    <property type="term" value="C:cell outer membrane"/>
    <property type="evidence" value="ECO:0007669"/>
    <property type="project" value="UniProtKB-SubCell"/>
</dbReference>
<sequence length="321" mass="34360">MDLGYSYRDADGQGSTSSIDSGISGGSRLGFRGSEDLGNGMKVNFRLETGVEADRGIAAQGERAFGRAAWVSLSGGFGELRVGRQNALGYDWFGGTVSPWGTNFLQANPKTVFGYDAVAERVDNAVFYYSPNLSGFQLAAGYSTRREGQETLENDNDQSVFSAGLSYANGPLKLALTYDQRNVSDLAEGPGTDDVKNIALGGSYDFGALKVHAGFGQLKNVGFDKSAQTEKAWLIGASMPIGKAGELMATYQTASEDLNVNAYGTRFDDDVKGISVVYSHKLSKRTKLYAYASQYNDSVLDAAKDKLGDSTEFALGINHSF</sequence>
<evidence type="ECO:0000256" key="1">
    <source>
        <dbReference type="ARBA" id="ARBA00004571"/>
    </source>
</evidence>
<dbReference type="GO" id="GO:0034220">
    <property type="term" value="P:monoatomic ion transmembrane transport"/>
    <property type="evidence" value="ECO:0007669"/>
    <property type="project" value="InterPro"/>
</dbReference>
<evidence type="ECO:0000256" key="3">
    <source>
        <dbReference type="ARBA" id="ARBA00022448"/>
    </source>
</evidence>
<evidence type="ECO:0000256" key="9">
    <source>
        <dbReference type="ARBA" id="ARBA00023136"/>
    </source>
</evidence>
<feature type="region of interest" description="Disordered" evidence="11">
    <location>
        <begin position="1"/>
        <end position="21"/>
    </location>
</feature>
<evidence type="ECO:0000256" key="2">
    <source>
        <dbReference type="ARBA" id="ARBA00011233"/>
    </source>
</evidence>
<keyword evidence="4" id="KW-1134">Transmembrane beta strand</keyword>
<evidence type="ECO:0000256" key="10">
    <source>
        <dbReference type="ARBA" id="ARBA00023237"/>
    </source>
</evidence>
<organism evidence="13 14">
    <name type="scientific">Thauera humireducens</name>
    <dbReference type="NCBI Taxonomy" id="1134435"/>
    <lineage>
        <taxon>Bacteria</taxon>
        <taxon>Pseudomonadati</taxon>
        <taxon>Pseudomonadota</taxon>
        <taxon>Betaproteobacteria</taxon>
        <taxon>Rhodocyclales</taxon>
        <taxon>Zoogloeaceae</taxon>
        <taxon>Thauera</taxon>
    </lineage>
</organism>
<evidence type="ECO:0000256" key="11">
    <source>
        <dbReference type="SAM" id="MobiDB-lite"/>
    </source>
</evidence>
<protein>
    <recommendedName>
        <fullName evidence="12">Porin domain-containing protein</fullName>
    </recommendedName>
</protein>
<evidence type="ECO:0000313" key="14">
    <source>
        <dbReference type="Proteomes" id="UP000036902"/>
    </source>
</evidence>
<dbReference type="Pfam" id="PF13609">
    <property type="entry name" value="Porin_4"/>
    <property type="match status" value="1"/>
</dbReference>
<keyword evidence="3" id="KW-0813">Transport</keyword>
<dbReference type="STRING" id="1134435.AC731_018385"/>
<dbReference type="EMBL" id="CP014646">
    <property type="protein sequence ID" value="AMO38739.1"/>
    <property type="molecule type" value="Genomic_DNA"/>
</dbReference>
<keyword evidence="9" id="KW-0472">Membrane</keyword>
<comment type="subcellular location">
    <subcellularLocation>
        <location evidence="1">Cell outer membrane</location>
        <topology evidence="1">Multi-pass membrane protein</topology>
    </subcellularLocation>
</comment>
<dbReference type="InterPro" id="IPR033900">
    <property type="entry name" value="Gram_neg_porin_domain"/>
</dbReference>
<name>A0A127K9V3_9RHOO</name>
<evidence type="ECO:0000256" key="5">
    <source>
        <dbReference type="ARBA" id="ARBA00022692"/>
    </source>
</evidence>
<keyword evidence="6" id="KW-0732">Signal</keyword>
<evidence type="ECO:0000256" key="8">
    <source>
        <dbReference type="ARBA" id="ARBA00023114"/>
    </source>
</evidence>
<keyword evidence="14" id="KW-1185">Reference proteome</keyword>
<keyword evidence="5" id="KW-0812">Transmembrane</keyword>
<evidence type="ECO:0000259" key="12">
    <source>
        <dbReference type="Pfam" id="PF13609"/>
    </source>
</evidence>
<keyword evidence="8" id="KW-0626">Porin</keyword>
<dbReference type="GO" id="GO:0046930">
    <property type="term" value="C:pore complex"/>
    <property type="evidence" value="ECO:0007669"/>
    <property type="project" value="UniProtKB-KW"/>
</dbReference>
<dbReference type="KEGG" id="thu:AC731_018385"/>
<proteinExistence type="predicted"/>
<dbReference type="PRINTS" id="PR00182">
    <property type="entry name" value="ECOLNEIPORIN"/>
</dbReference>
<evidence type="ECO:0000313" key="13">
    <source>
        <dbReference type="EMBL" id="AMO38739.1"/>
    </source>
</evidence>
<keyword evidence="10" id="KW-0998">Cell outer membrane</keyword>
<accession>A0A127K9V3</accession>
<dbReference type="InterPro" id="IPR002299">
    <property type="entry name" value="Porin_Neis"/>
</dbReference>
<keyword evidence="7" id="KW-0406">Ion transport</keyword>
<gene>
    <name evidence="13" type="ORF">AC731_018385</name>
</gene>
<reference evidence="14" key="1">
    <citation type="submission" date="2016-03" db="EMBL/GenBank/DDBJ databases">
        <authorList>
            <person name="Ma C."/>
            <person name="Zhou S."/>
            <person name="Yang G."/>
        </authorList>
    </citation>
    <scope>NUCLEOTIDE SEQUENCE [LARGE SCALE GENOMIC DNA]</scope>
    <source>
        <strain evidence="14">SgZ-1</strain>
    </source>
</reference>
<evidence type="ECO:0000256" key="4">
    <source>
        <dbReference type="ARBA" id="ARBA00022452"/>
    </source>
</evidence>
<feature type="compositionally biased region" description="Low complexity" evidence="11">
    <location>
        <begin position="12"/>
        <end position="21"/>
    </location>
</feature>
<evidence type="ECO:0000256" key="6">
    <source>
        <dbReference type="ARBA" id="ARBA00022729"/>
    </source>
</evidence>
<dbReference type="PRINTS" id="PR00184">
    <property type="entry name" value="NEISSPPORIN"/>
</dbReference>
<dbReference type="AlphaFoldDB" id="A0A127K9V3"/>
<dbReference type="PANTHER" id="PTHR34501:SF9">
    <property type="entry name" value="MAJOR OUTER MEMBRANE PROTEIN P.IA"/>
    <property type="match status" value="1"/>
</dbReference>
<feature type="domain" description="Porin" evidence="12">
    <location>
        <begin position="2"/>
        <end position="297"/>
    </location>
</feature>
<dbReference type="PANTHER" id="PTHR34501">
    <property type="entry name" value="PROTEIN YDDL-RELATED"/>
    <property type="match status" value="1"/>
</dbReference>
<dbReference type="Proteomes" id="UP000036902">
    <property type="component" value="Chromosome"/>
</dbReference>
<dbReference type="SUPFAM" id="SSF56935">
    <property type="entry name" value="Porins"/>
    <property type="match status" value="1"/>
</dbReference>